<feature type="transmembrane region" description="Helical" evidence="1">
    <location>
        <begin position="12"/>
        <end position="35"/>
    </location>
</feature>
<feature type="transmembrane region" description="Helical" evidence="1">
    <location>
        <begin position="246"/>
        <end position="268"/>
    </location>
</feature>
<dbReference type="Proteomes" id="UP000678499">
    <property type="component" value="Unassembled WGS sequence"/>
</dbReference>
<sequence>MLRILATGAFCLLWYCTTLVLCPALVVLVVFKAVLSALVPLVTNDKYRLMASADAACCLSGVDASKNRPVISVLRFSVSNHVGPVNRLDGTEITYKDEKDLLQIFNSHVNKPFPKKSSPWEICWVHKTKSGINNSNTTDSFSSFRSNDDLNRNACQEKEEETAIWFRAHHCLGDGVSLCFALLPNFVDDEPSSISRGKSADVAPVIKHYTNNNNNNYKSNVDSESQQDFAKKFGDELPEFPPAGVIWIKTIFAWILGFFTAPIVFLRWRTNPDKNPMHKNRLSGQKSVHFLPPIPIGTMKTVRNLFGGLTINDIVSTAASRAIWRYITPDLRQITSDSASQKYSLSDMTAVSLWTKFPDNFENKFALCRCNMPRLTKSSDVVGSLMARRREIDVNVKIWNLGFPLYMAQVLLVNALPASVANAILSPPKGVSVNTSNVRGPMKSLRVLGRVIKRIYAFPPQLGSSGLGVMTFGYSGKLFVSVVADSSNLRRKEDLVTIANYLEEEIAHLEDVLGNLVAPVGPQVSIIRS</sequence>
<proteinExistence type="predicted"/>
<dbReference type="Pfam" id="PF06974">
    <property type="entry name" value="WS_DGAT_C"/>
    <property type="match status" value="1"/>
</dbReference>
<keyword evidence="1" id="KW-0472">Membrane</keyword>
<reference evidence="3" key="1">
    <citation type="submission" date="2020-11" db="EMBL/GenBank/DDBJ databases">
        <authorList>
            <person name="Tran Van P."/>
        </authorList>
    </citation>
    <scope>NUCLEOTIDE SEQUENCE</scope>
</reference>
<dbReference type="GO" id="GO:0008374">
    <property type="term" value="F:O-acyltransferase activity"/>
    <property type="evidence" value="ECO:0007669"/>
    <property type="project" value="InterPro"/>
</dbReference>
<dbReference type="InterPro" id="IPR009721">
    <property type="entry name" value="O-acyltransferase_WSD1_C"/>
</dbReference>
<name>A0A7R9BRR0_9CRUS</name>
<dbReference type="PANTHER" id="PTHR31650:SF1">
    <property type="entry name" value="WAX ESTER SYNTHASE_DIACYLGLYCEROL ACYLTRANSFERASE 4-RELATED"/>
    <property type="match status" value="1"/>
</dbReference>
<gene>
    <name evidence="3" type="ORF">NMOB1V02_LOCUS6622</name>
</gene>
<evidence type="ECO:0000313" key="3">
    <source>
        <dbReference type="EMBL" id="CAD7278932.1"/>
    </source>
</evidence>
<dbReference type="EMBL" id="CAJPEX010001411">
    <property type="protein sequence ID" value="CAG0919084.1"/>
    <property type="molecule type" value="Genomic_DNA"/>
</dbReference>
<keyword evidence="1" id="KW-0812">Transmembrane</keyword>
<dbReference type="EMBL" id="OA883448">
    <property type="protein sequence ID" value="CAD7278932.1"/>
    <property type="molecule type" value="Genomic_DNA"/>
</dbReference>
<feature type="domain" description="O-acyltransferase WSD1 C-terminal" evidence="2">
    <location>
        <begin position="363"/>
        <end position="507"/>
    </location>
</feature>
<evidence type="ECO:0000256" key="1">
    <source>
        <dbReference type="SAM" id="Phobius"/>
    </source>
</evidence>
<dbReference type="GO" id="GO:0005886">
    <property type="term" value="C:plasma membrane"/>
    <property type="evidence" value="ECO:0007669"/>
    <property type="project" value="TreeGrafter"/>
</dbReference>
<dbReference type="AlphaFoldDB" id="A0A7R9BRR0"/>
<protein>
    <recommendedName>
        <fullName evidence="2">O-acyltransferase WSD1 C-terminal domain-containing protein</fullName>
    </recommendedName>
</protein>
<evidence type="ECO:0000313" key="4">
    <source>
        <dbReference type="Proteomes" id="UP000678499"/>
    </source>
</evidence>
<keyword evidence="1" id="KW-1133">Transmembrane helix</keyword>
<dbReference type="GO" id="GO:0019432">
    <property type="term" value="P:triglyceride biosynthetic process"/>
    <property type="evidence" value="ECO:0007669"/>
    <property type="project" value="TreeGrafter"/>
</dbReference>
<dbReference type="PANTHER" id="PTHR31650">
    <property type="entry name" value="O-ACYLTRANSFERASE (WSD1-LIKE) FAMILY PROTEIN"/>
    <property type="match status" value="1"/>
</dbReference>
<keyword evidence="4" id="KW-1185">Reference proteome</keyword>
<dbReference type="OrthoDB" id="619536at2759"/>
<dbReference type="InterPro" id="IPR045034">
    <property type="entry name" value="O-acyltransferase_WSD1-like"/>
</dbReference>
<organism evidence="3">
    <name type="scientific">Notodromas monacha</name>
    <dbReference type="NCBI Taxonomy" id="399045"/>
    <lineage>
        <taxon>Eukaryota</taxon>
        <taxon>Metazoa</taxon>
        <taxon>Ecdysozoa</taxon>
        <taxon>Arthropoda</taxon>
        <taxon>Crustacea</taxon>
        <taxon>Oligostraca</taxon>
        <taxon>Ostracoda</taxon>
        <taxon>Podocopa</taxon>
        <taxon>Podocopida</taxon>
        <taxon>Cypridocopina</taxon>
        <taxon>Cypridoidea</taxon>
        <taxon>Cyprididae</taxon>
        <taxon>Notodromas</taxon>
    </lineage>
</organism>
<evidence type="ECO:0000259" key="2">
    <source>
        <dbReference type="Pfam" id="PF06974"/>
    </source>
</evidence>
<accession>A0A7R9BRR0</accession>